<sequence length="95" mass="10945">MKSECFVFSKSTSEKRNLSHLVRHVNIASALALLIEKSTCVLHKLHQHFHLFNSFKNNGDLKRSRPAKAPWLPSTHLTVPVFYNFNHANQNGIRH</sequence>
<organism evidence="1 2">
    <name type="scientific">Rotaria magnacalcarata</name>
    <dbReference type="NCBI Taxonomy" id="392030"/>
    <lineage>
        <taxon>Eukaryota</taxon>
        <taxon>Metazoa</taxon>
        <taxon>Spiralia</taxon>
        <taxon>Gnathifera</taxon>
        <taxon>Rotifera</taxon>
        <taxon>Eurotatoria</taxon>
        <taxon>Bdelloidea</taxon>
        <taxon>Philodinida</taxon>
        <taxon>Philodinidae</taxon>
        <taxon>Rotaria</taxon>
    </lineage>
</organism>
<dbReference type="AlphaFoldDB" id="A0A815IMH4"/>
<accession>A0A815IMH4</accession>
<comment type="caution">
    <text evidence="1">The sequence shown here is derived from an EMBL/GenBank/DDBJ whole genome shotgun (WGS) entry which is preliminary data.</text>
</comment>
<dbReference type="Proteomes" id="UP000663855">
    <property type="component" value="Unassembled WGS sequence"/>
</dbReference>
<reference evidence="1" key="1">
    <citation type="submission" date="2021-02" db="EMBL/GenBank/DDBJ databases">
        <authorList>
            <person name="Nowell W R."/>
        </authorList>
    </citation>
    <scope>NUCLEOTIDE SEQUENCE</scope>
</reference>
<name>A0A815IMH4_9BILA</name>
<gene>
    <name evidence="1" type="ORF">CJN711_LOCUS20288</name>
</gene>
<evidence type="ECO:0000313" key="1">
    <source>
        <dbReference type="EMBL" id="CAF1367957.1"/>
    </source>
</evidence>
<proteinExistence type="predicted"/>
<dbReference type="EMBL" id="CAJNOV010009488">
    <property type="protein sequence ID" value="CAF1367957.1"/>
    <property type="molecule type" value="Genomic_DNA"/>
</dbReference>
<evidence type="ECO:0000313" key="2">
    <source>
        <dbReference type="Proteomes" id="UP000663855"/>
    </source>
</evidence>
<protein>
    <submittedName>
        <fullName evidence="1">Uncharacterized protein</fullName>
    </submittedName>
</protein>